<feature type="domain" description="Glycosyl hydrolase family 32 N-terminal" evidence="6">
    <location>
        <begin position="21"/>
        <end position="320"/>
    </location>
</feature>
<name>A0A160T4L8_9CHLR</name>
<dbReference type="PANTHER" id="PTHR43101:SF1">
    <property type="entry name" value="BETA-FRUCTOSIDASE"/>
    <property type="match status" value="1"/>
</dbReference>
<dbReference type="EMBL" id="LN890655">
    <property type="protein sequence ID" value="CUS04038.2"/>
    <property type="molecule type" value="Genomic_DNA"/>
</dbReference>
<dbReference type="PANTHER" id="PTHR43101">
    <property type="entry name" value="BETA-FRUCTOSIDASE"/>
    <property type="match status" value="1"/>
</dbReference>
<comment type="similarity">
    <text evidence="1 5">Belongs to the glycosyl hydrolase 32 family.</text>
</comment>
<dbReference type="InterPro" id="IPR023296">
    <property type="entry name" value="Glyco_hydro_beta-prop_sf"/>
</dbReference>
<keyword evidence="4 5" id="KW-0326">Glycosidase</keyword>
<dbReference type="PROSITE" id="PS00609">
    <property type="entry name" value="GLYCOSYL_HYDROL_F32"/>
    <property type="match status" value="1"/>
</dbReference>
<feature type="domain" description="Glycosyl hydrolase family 32 C-terminal" evidence="7">
    <location>
        <begin position="349"/>
        <end position="476"/>
    </location>
</feature>
<dbReference type="AlphaFoldDB" id="A0A160T4L8"/>
<keyword evidence="9" id="KW-1185">Reference proteome</keyword>
<evidence type="ECO:0000259" key="6">
    <source>
        <dbReference type="Pfam" id="PF00251"/>
    </source>
</evidence>
<dbReference type="KEGG" id="pbf:CFX0092_A2160"/>
<dbReference type="EC" id="3.2.1.26" evidence="2"/>
<evidence type="ECO:0000256" key="1">
    <source>
        <dbReference type="ARBA" id="ARBA00009902"/>
    </source>
</evidence>
<evidence type="ECO:0000256" key="2">
    <source>
        <dbReference type="ARBA" id="ARBA00012758"/>
    </source>
</evidence>
<dbReference type="Proteomes" id="UP000215027">
    <property type="component" value="Chromosome I"/>
</dbReference>
<dbReference type="InterPro" id="IPR013320">
    <property type="entry name" value="ConA-like_dom_sf"/>
</dbReference>
<dbReference type="Gene3D" id="2.60.120.560">
    <property type="entry name" value="Exo-inulinase, domain 1"/>
    <property type="match status" value="1"/>
</dbReference>
<protein>
    <recommendedName>
        <fullName evidence="2">beta-fructofuranosidase</fullName>
        <ecNumber evidence="2">3.2.1.26</ecNumber>
    </recommendedName>
</protein>
<organism evidence="8 9">
    <name type="scientific">Candidatus Promineifilum breve</name>
    <dbReference type="NCBI Taxonomy" id="1806508"/>
    <lineage>
        <taxon>Bacteria</taxon>
        <taxon>Bacillati</taxon>
        <taxon>Chloroflexota</taxon>
        <taxon>Ardenticatenia</taxon>
        <taxon>Candidatus Promineifilales</taxon>
        <taxon>Candidatus Promineifilaceae</taxon>
        <taxon>Candidatus Promineifilum</taxon>
    </lineage>
</organism>
<dbReference type="Gene3D" id="2.115.10.20">
    <property type="entry name" value="Glycosyl hydrolase domain, family 43"/>
    <property type="match status" value="1"/>
</dbReference>
<evidence type="ECO:0000313" key="8">
    <source>
        <dbReference type="EMBL" id="CUS04038.2"/>
    </source>
</evidence>
<evidence type="ECO:0000313" key="9">
    <source>
        <dbReference type="Proteomes" id="UP000215027"/>
    </source>
</evidence>
<dbReference type="GO" id="GO:0004564">
    <property type="term" value="F:beta-fructofuranosidase activity"/>
    <property type="evidence" value="ECO:0007669"/>
    <property type="project" value="UniProtKB-EC"/>
</dbReference>
<dbReference type="InterPro" id="IPR051214">
    <property type="entry name" value="GH32_Enzymes"/>
</dbReference>
<dbReference type="CDD" id="cd08996">
    <property type="entry name" value="GH32_FFase"/>
    <property type="match status" value="1"/>
</dbReference>
<evidence type="ECO:0000259" key="7">
    <source>
        <dbReference type="Pfam" id="PF08244"/>
    </source>
</evidence>
<dbReference type="GO" id="GO:0005975">
    <property type="term" value="P:carbohydrate metabolic process"/>
    <property type="evidence" value="ECO:0007669"/>
    <property type="project" value="InterPro"/>
</dbReference>
<dbReference type="InterPro" id="IPR001362">
    <property type="entry name" value="Glyco_hydro_32"/>
</dbReference>
<reference evidence="8" key="1">
    <citation type="submission" date="2016-01" db="EMBL/GenBank/DDBJ databases">
        <authorList>
            <person name="Mcilroy J.S."/>
            <person name="Karst M S."/>
            <person name="Albertsen M."/>
        </authorList>
    </citation>
    <scope>NUCLEOTIDE SEQUENCE</scope>
    <source>
        <strain evidence="8">Cfx-K</strain>
    </source>
</reference>
<dbReference type="SUPFAM" id="SSF49899">
    <property type="entry name" value="Concanavalin A-like lectins/glucanases"/>
    <property type="match status" value="1"/>
</dbReference>
<dbReference type="InterPro" id="IPR013148">
    <property type="entry name" value="Glyco_hydro_32_N"/>
</dbReference>
<proteinExistence type="inferred from homology"/>
<accession>A0A160T4L8</accession>
<dbReference type="SMART" id="SM00640">
    <property type="entry name" value="Glyco_32"/>
    <property type="match status" value="1"/>
</dbReference>
<dbReference type="Pfam" id="PF08244">
    <property type="entry name" value="Glyco_hydro_32C"/>
    <property type="match status" value="1"/>
</dbReference>
<evidence type="ECO:0000256" key="4">
    <source>
        <dbReference type="ARBA" id="ARBA00023295"/>
    </source>
</evidence>
<dbReference type="InterPro" id="IPR013189">
    <property type="entry name" value="Glyco_hydro_32_C"/>
</dbReference>
<dbReference type="Pfam" id="PF00251">
    <property type="entry name" value="Glyco_hydro_32N"/>
    <property type="match status" value="1"/>
</dbReference>
<evidence type="ECO:0000256" key="3">
    <source>
        <dbReference type="ARBA" id="ARBA00022801"/>
    </source>
</evidence>
<dbReference type="InterPro" id="IPR018053">
    <property type="entry name" value="Glyco_hydro_32_AS"/>
</dbReference>
<dbReference type="SUPFAM" id="SSF75005">
    <property type="entry name" value="Arabinanase/levansucrase/invertase"/>
    <property type="match status" value="1"/>
</dbReference>
<gene>
    <name evidence="8" type="ORF">CFX0092_A2160</name>
</gene>
<evidence type="ECO:0000256" key="5">
    <source>
        <dbReference type="RuleBase" id="RU362110"/>
    </source>
</evidence>
<keyword evidence="3 5" id="KW-0378">Hydrolase</keyword>
<sequence length="483" mass="52553">MRRASGLSASPGMINHRPAYHFLPPAGWMNDPNGFIHHRGIYHLFYQHNPAGAYHADIHWGHARSVDLVRWQHRPMALTPSPGGPDQGGCWSGSAVVAAGRPLIYYTGVSPQTVCRASGSDDLDEWTKDAANPLISGPPPGFGGDTGDFRDPYVWRAGEQWYMVMGSRVAGEGGAVLLYRSADLLAWEYVGPLLLGDPARREPVWTGTMWECPNLFPLAGRHVLIVSFQDWARGDLLFPGYFVGDFDGVGFRPGRPRVLEYGGCLYAPLVTIDASGRAVLMGWLMEGRDPAAQRAAGWSGVMSLPRVLSLGDDETLRIQPIPELAQLRGEPFQPAPQLLYPGAANPLRDVGGDCLELDLTLTPRGATAFRLRLLASPDGSDGITLRGDFSVGTIAFDRPDSVAADHPARLAAEIAPLPAERPLRLRVFVDRSVVEVFVNERVVLSTRVYAARPDSLGVELLADGGALAIEAIDVWPMRAIWDE</sequence>